<organism evidence="2 3">
    <name type="scientific">Novosphingobium humi</name>
    <dbReference type="NCBI Taxonomy" id="2282397"/>
    <lineage>
        <taxon>Bacteria</taxon>
        <taxon>Pseudomonadati</taxon>
        <taxon>Pseudomonadota</taxon>
        <taxon>Alphaproteobacteria</taxon>
        <taxon>Sphingomonadales</taxon>
        <taxon>Sphingomonadaceae</taxon>
        <taxon>Novosphingobium</taxon>
    </lineage>
</organism>
<keyword evidence="3" id="KW-1185">Reference proteome</keyword>
<reference evidence="2 3" key="1">
    <citation type="submission" date="2023-02" db="EMBL/GenBank/DDBJ databases">
        <title>Genome sequence of Novosphingobium humi KACC 19094.</title>
        <authorList>
            <person name="Kim S."/>
            <person name="Heo J."/>
            <person name="Kwon S.-W."/>
        </authorList>
    </citation>
    <scope>NUCLEOTIDE SEQUENCE [LARGE SCALE GENOMIC DNA]</scope>
    <source>
        <strain evidence="2 3">KACC 19094</strain>
        <plasmid evidence="2 3">unnamed1</plasmid>
    </source>
</reference>
<dbReference type="Pfam" id="PF13471">
    <property type="entry name" value="Transglut_core3"/>
    <property type="match status" value="1"/>
</dbReference>
<dbReference type="InterPro" id="IPR032708">
    <property type="entry name" value="McjB_C"/>
</dbReference>
<gene>
    <name evidence="2" type="ORF">PQ457_19000</name>
</gene>
<dbReference type="NCBIfam" id="NF033537">
    <property type="entry name" value="lasso_biosyn_B2"/>
    <property type="match status" value="1"/>
</dbReference>
<evidence type="ECO:0000313" key="3">
    <source>
        <dbReference type="Proteomes" id="UP001218231"/>
    </source>
</evidence>
<accession>A0ABY7U1J1</accession>
<geneLocation type="plasmid" evidence="2 3">
    <name>unnamed1</name>
</geneLocation>
<feature type="domain" description="Microcin J25-processing protein McjB C-terminal" evidence="1">
    <location>
        <begin position="124"/>
        <end position="221"/>
    </location>
</feature>
<evidence type="ECO:0000259" key="1">
    <source>
        <dbReference type="Pfam" id="PF13471"/>
    </source>
</evidence>
<evidence type="ECO:0000313" key="2">
    <source>
        <dbReference type="EMBL" id="WCT79103.1"/>
    </source>
</evidence>
<proteinExistence type="predicted"/>
<dbReference type="EMBL" id="CP117418">
    <property type="protein sequence ID" value="WCT79103.1"/>
    <property type="molecule type" value="Genomic_DNA"/>
</dbReference>
<name>A0ABY7U1J1_9SPHN</name>
<dbReference type="RefSeq" id="WP_273619389.1">
    <property type="nucleotide sequence ID" value="NZ_CP117418.1"/>
</dbReference>
<protein>
    <submittedName>
        <fullName evidence="2">Lasso peptide biosynthesis B2 protein</fullName>
    </submittedName>
</protein>
<keyword evidence="2" id="KW-0614">Plasmid</keyword>
<dbReference type="Proteomes" id="UP001218231">
    <property type="component" value="Plasmid unnamed1"/>
</dbReference>
<dbReference type="InterPro" id="IPR053521">
    <property type="entry name" value="McjB-like"/>
</dbReference>
<sequence length="223" mass="24603">MGLSLGEKWSFCVPEDQVILMDIASNAYVMLPPSLASSFDRLRKQEPLDGRDMPGMAKLLQAGIIAQQEQQGAILPCSLPVEPTCGFGERDLPGWSARDLLQAILALGRARYTLRQHDLAGILAQIRDRKQSFGGAEVASAYRRARAIAAAFYRLNALVTRYDQCLLRSLAMTRCLLAHRVPANLIFGVATRPFRAHCWVQHGDLVLNDTLEGIGNYTPILVV</sequence>